<keyword evidence="7" id="KW-0969">Cilium</keyword>
<proteinExistence type="predicted"/>
<keyword evidence="8" id="KW-1185">Reference proteome</keyword>
<evidence type="ECO:0000256" key="3">
    <source>
        <dbReference type="ARBA" id="ARBA00023237"/>
    </source>
</evidence>
<evidence type="ECO:0000256" key="4">
    <source>
        <dbReference type="PROSITE-ProRule" id="PRU00473"/>
    </source>
</evidence>
<accession>A0ABR5F2K9</accession>
<dbReference type="Pfam" id="PF00691">
    <property type="entry name" value="OmpA"/>
    <property type="match status" value="1"/>
</dbReference>
<dbReference type="PRINTS" id="PR01021">
    <property type="entry name" value="OMPADOMAIN"/>
</dbReference>
<dbReference type="InterPro" id="IPR006665">
    <property type="entry name" value="OmpA-like"/>
</dbReference>
<dbReference type="InterPro" id="IPR036737">
    <property type="entry name" value="OmpA-like_sf"/>
</dbReference>
<evidence type="ECO:0000256" key="1">
    <source>
        <dbReference type="ARBA" id="ARBA00004442"/>
    </source>
</evidence>
<keyword evidence="7" id="KW-0282">Flagellum</keyword>
<reference evidence="7 8" key="1">
    <citation type="submission" date="2014-12" db="EMBL/GenBank/DDBJ databases">
        <title>Frankia sp. BMG5.1 draft genome.</title>
        <authorList>
            <person name="Gtari M."/>
            <person name="Ghodhbane-Gtari F."/>
            <person name="Nouioui I."/>
            <person name="Ktari A."/>
            <person name="Hezbri K."/>
            <person name="Mimouni W."/>
            <person name="Sbissi I."/>
            <person name="Ayari A."/>
            <person name="Yamanaka T."/>
            <person name="Normand P."/>
            <person name="Tisa L.S."/>
            <person name="Boudabous A."/>
        </authorList>
    </citation>
    <scope>NUCLEOTIDE SEQUENCE [LARGE SCALE GENOMIC DNA]</scope>
    <source>
        <strain evidence="7 8">BMG5.1</strain>
    </source>
</reference>
<feature type="compositionally biased region" description="Polar residues" evidence="5">
    <location>
        <begin position="1"/>
        <end position="11"/>
    </location>
</feature>
<dbReference type="SUPFAM" id="SSF103088">
    <property type="entry name" value="OmpA-like"/>
    <property type="match status" value="1"/>
</dbReference>
<evidence type="ECO:0000256" key="2">
    <source>
        <dbReference type="ARBA" id="ARBA00023136"/>
    </source>
</evidence>
<name>A0ABR5F2K9_9ACTN</name>
<feature type="domain" description="OmpA-like" evidence="6">
    <location>
        <begin position="105"/>
        <end position="226"/>
    </location>
</feature>
<feature type="region of interest" description="Disordered" evidence="5">
    <location>
        <begin position="1"/>
        <end position="25"/>
    </location>
</feature>
<comment type="subcellular location">
    <subcellularLocation>
        <location evidence="1">Cell outer membrane</location>
    </subcellularLocation>
</comment>
<evidence type="ECO:0000256" key="5">
    <source>
        <dbReference type="SAM" id="MobiDB-lite"/>
    </source>
</evidence>
<organism evidence="7 8">
    <name type="scientific">Protofrankia coriariae</name>
    <dbReference type="NCBI Taxonomy" id="1562887"/>
    <lineage>
        <taxon>Bacteria</taxon>
        <taxon>Bacillati</taxon>
        <taxon>Actinomycetota</taxon>
        <taxon>Actinomycetes</taxon>
        <taxon>Frankiales</taxon>
        <taxon>Frankiaceae</taxon>
        <taxon>Protofrankia</taxon>
    </lineage>
</organism>
<dbReference type="Gene3D" id="3.30.1330.60">
    <property type="entry name" value="OmpA-like domain"/>
    <property type="match status" value="1"/>
</dbReference>
<feature type="compositionally biased region" description="Polar residues" evidence="5">
    <location>
        <begin position="199"/>
        <end position="213"/>
    </location>
</feature>
<dbReference type="CDD" id="cd07185">
    <property type="entry name" value="OmpA_C-like"/>
    <property type="match status" value="1"/>
</dbReference>
<dbReference type="PROSITE" id="PS51123">
    <property type="entry name" value="OMPA_2"/>
    <property type="match status" value="1"/>
</dbReference>
<keyword evidence="2 4" id="KW-0472">Membrane</keyword>
<keyword evidence="7" id="KW-0966">Cell projection</keyword>
<feature type="region of interest" description="Disordered" evidence="5">
    <location>
        <begin position="188"/>
        <end position="226"/>
    </location>
</feature>
<dbReference type="PANTHER" id="PTHR30329">
    <property type="entry name" value="STATOR ELEMENT OF FLAGELLAR MOTOR COMPLEX"/>
    <property type="match status" value="1"/>
</dbReference>
<evidence type="ECO:0000313" key="8">
    <source>
        <dbReference type="Proteomes" id="UP000035425"/>
    </source>
</evidence>
<gene>
    <name evidence="7" type="ORF">FrCorBMG51_14295</name>
</gene>
<comment type="caution">
    <text evidence="7">The sequence shown here is derived from an EMBL/GenBank/DDBJ whole genome shotgun (WGS) entry which is preliminary data.</text>
</comment>
<dbReference type="InterPro" id="IPR006664">
    <property type="entry name" value="OMP_bac"/>
</dbReference>
<evidence type="ECO:0000313" key="7">
    <source>
        <dbReference type="EMBL" id="KLL10939.1"/>
    </source>
</evidence>
<dbReference type="PANTHER" id="PTHR30329:SF21">
    <property type="entry name" value="LIPOPROTEIN YIAD-RELATED"/>
    <property type="match status" value="1"/>
</dbReference>
<dbReference type="EMBL" id="JWIO01000022">
    <property type="protein sequence ID" value="KLL10939.1"/>
    <property type="molecule type" value="Genomic_DNA"/>
</dbReference>
<dbReference type="InterPro" id="IPR050330">
    <property type="entry name" value="Bact_OuterMem_StrucFunc"/>
</dbReference>
<keyword evidence="3" id="KW-0998">Cell outer membrane</keyword>
<sequence length="226" mass="23378">MSPVRTRTPSALTGPAQPGPAWAGSTLTRPTLTRLGAVVLASVTAVVSWLCVPTARAATDTPTTAPTVTDQAIIESIREIDPAAAIRPIDVERSVVTLRTERRDGSGVVLTISSDVLFAFDSANLTKAAREQLDGIAAQLGRVTGTITVNGYTDSTGTPAYNVILSQQRANAVANLLRPKAPPGVLVSATGHGAANPVAPNTNSDGSDNSAGRGQNRRVSIIYRTS</sequence>
<dbReference type="Proteomes" id="UP000035425">
    <property type="component" value="Unassembled WGS sequence"/>
</dbReference>
<protein>
    <submittedName>
        <fullName evidence="7">Flagellar motor protein MotB</fullName>
    </submittedName>
</protein>
<evidence type="ECO:0000259" key="6">
    <source>
        <dbReference type="PROSITE" id="PS51123"/>
    </source>
</evidence>